<proteinExistence type="predicted"/>
<protein>
    <submittedName>
        <fullName evidence="1">Uncharacterized protein</fullName>
    </submittedName>
</protein>
<evidence type="ECO:0000313" key="1">
    <source>
        <dbReference type="EMBL" id="KEQ58394.1"/>
    </source>
</evidence>
<gene>
    <name evidence="1" type="ORF">M437DRAFT_59458</name>
</gene>
<reference evidence="1 2" key="1">
    <citation type="journal article" date="2014" name="BMC Genomics">
        <title>Genome sequencing of four Aureobasidium pullulans varieties: biotechnological potential, stress tolerance, and description of new species.</title>
        <authorList>
            <person name="Gostin Ar C."/>
            <person name="Ohm R.A."/>
            <person name="Kogej T."/>
            <person name="Sonjak S."/>
            <person name="Turk M."/>
            <person name="Zajc J."/>
            <person name="Zalar P."/>
            <person name="Grube M."/>
            <person name="Sun H."/>
            <person name="Han J."/>
            <person name="Sharma A."/>
            <person name="Chiniquy J."/>
            <person name="Ngan C.Y."/>
            <person name="Lipzen A."/>
            <person name="Barry K."/>
            <person name="Grigoriev I.V."/>
            <person name="Gunde-Cimerman N."/>
        </authorList>
    </citation>
    <scope>NUCLEOTIDE SEQUENCE [LARGE SCALE GENOMIC DNA]</scope>
    <source>
        <strain evidence="1 2">CBS 110374</strain>
    </source>
</reference>
<name>A0A074VH68_AURM1</name>
<dbReference type="Proteomes" id="UP000030672">
    <property type="component" value="Unassembled WGS sequence"/>
</dbReference>
<keyword evidence="2" id="KW-1185">Reference proteome</keyword>
<dbReference type="STRING" id="1043003.A0A074VH68"/>
<organism evidence="1 2">
    <name type="scientific">Aureobasidium melanogenum (strain CBS 110374)</name>
    <name type="common">Aureobasidium pullulans var. melanogenum</name>
    <dbReference type="NCBI Taxonomy" id="1043003"/>
    <lineage>
        <taxon>Eukaryota</taxon>
        <taxon>Fungi</taxon>
        <taxon>Dikarya</taxon>
        <taxon>Ascomycota</taxon>
        <taxon>Pezizomycotina</taxon>
        <taxon>Dothideomycetes</taxon>
        <taxon>Dothideomycetidae</taxon>
        <taxon>Dothideales</taxon>
        <taxon>Saccotheciaceae</taxon>
        <taxon>Aureobasidium</taxon>
    </lineage>
</organism>
<dbReference type="HOGENOM" id="CLU_048900_0_0_1"/>
<dbReference type="AlphaFoldDB" id="A0A074VH68"/>
<dbReference type="GeneID" id="63916956"/>
<sequence length="413" mass="47248">MSDLFSTLPAPLSLYILLEVPDLKALYSAILSSPHLWAVFRLDARRIFRTIIARSLPEGLVTPVLVYMLTREQLTRSHDSTSLTLQQLRMVIDDVVFATTADPWSKINTHTIFHTVAQAVRIHDLAYFILRSKLDYFGTLKSEKLADPKYRYKRPYIAAIRNPEGTPMDVKMPLSDPSWAEETRAVRVLWLLAAGWRASHITTTSSDDDTEYLTAPQKMILSRGSWGTMNLAIEIAQSILLGPVLLPPSKPRKIAIHSFDALHTYPVQSTARTTKRSAMDNLPLPSSPQFSWIPAVALDPSSEDAAKWNVDIFSVESENPELLFTRANRLRYESPLQDSKSESFDCLGFGFWDHRRTSTELCIRPCPARPKWLLQPSGDKNLNPDYVSRSDQMFRLYKLYKQQERREQQGWHR</sequence>
<dbReference type="EMBL" id="KL584856">
    <property type="protein sequence ID" value="KEQ58394.1"/>
    <property type="molecule type" value="Genomic_DNA"/>
</dbReference>
<dbReference type="RefSeq" id="XP_040875417.1">
    <property type="nucleotide sequence ID" value="XM_041023583.1"/>
</dbReference>
<accession>A0A074VH68</accession>
<evidence type="ECO:0000313" key="2">
    <source>
        <dbReference type="Proteomes" id="UP000030672"/>
    </source>
</evidence>